<proteinExistence type="predicted"/>
<name>A0ABY3G137_9BACI</name>
<keyword evidence="2" id="KW-1185">Reference proteome</keyword>
<comment type="caution">
    <text evidence="1">The sequence shown here is derived from an EMBL/GenBank/DDBJ whole genome shotgun (WGS) entry which is preliminary data.</text>
</comment>
<dbReference type="EMBL" id="NILF01000016">
    <property type="protein sequence ID" value="TWL43203.1"/>
    <property type="molecule type" value="Genomic_DNA"/>
</dbReference>
<protein>
    <submittedName>
        <fullName evidence="1">Uncharacterized protein</fullName>
    </submittedName>
</protein>
<gene>
    <name evidence="1" type="ORF">CHCC15381_2059</name>
</gene>
<organism evidence="1 2">
    <name type="scientific">Bacillus paralicheniformis</name>
    <dbReference type="NCBI Taxonomy" id="1648923"/>
    <lineage>
        <taxon>Bacteria</taxon>
        <taxon>Bacillati</taxon>
        <taxon>Bacillota</taxon>
        <taxon>Bacilli</taxon>
        <taxon>Bacillales</taxon>
        <taxon>Bacillaceae</taxon>
        <taxon>Bacillus</taxon>
    </lineage>
</organism>
<sequence length="38" mass="4465">MRLRHLSYDLNTTISIDFFSLNRQKGCRIYTGSLALLF</sequence>
<reference evidence="1 2" key="1">
    <citation type="submission" date="2019-06" db="EMBL/GenBank/DDBJ databases">
        <title>Genome sequence analysis of &gt;100 Bacillus licheniformis strains suggests intrinsic resistance to this species.</title>
        <authorList>
            <person name="Wels M."/>
            <person name="Siezen R.J."/>
            <person name="Johansen E."/>
            <person name="Stuer-Lauridsen B."/>
            <person name="Bjerre K."/>
            <person name="Nielsen B.K.K."/>
        </authorList>
    </citation>
    <scope>NUCLEOTIDE SEQUENCE [LARGE SCALE GENOMIC DNA]</scope>
    <source>
        <strain evidence="1 2">BAC-15381</strain>
    </source>
</reference>
<evidence type="ECO:0000313" key="2">
    <source>
        <dbReference type="Proteomes" id="UP000429980"/>
    </source>
</evidence>
<dbReference type="Proteomes" id="UP000429980">
    <property type="component" value="Unassembled WGS sequence"/>
</dbReference>
<accession>A0ABY3G137</accession>
<evidence type="ECO:0000313" key="1">
    <source>
        <dbReference type="EMBL" id="TWL43203.1"/>
    </source>
</evidence>